<sequence>MKTIGLLGGMSWESTANYYKAINEGVKRELGGFHSAKVALYSVDFAEIESLQRQGDWDAAARCLSESAKCIEAAGADCLLICTNTMHKVSSEIESVISIPLLHIADATAERLMYDGITKVGLLGTAFTMEQSFYKGRLEQKYDIEVVVPNQEQRALVHEVIYNELVKGEVRDISRQGYLTIIEDLRNNGAQAIILGCTEIAMLVKQEHTNIPLYDTTQIHSEAAVDFALNK</sequence>
<dbReference type="InterPro" id="IPR015942">
    <property type="entry name" value="Asp/Glu/hydantoin_racemase"/>
</dbReference>
<comment type="similarity">
    <text evidence="1">Belongs to the aspartate/glutamate racemases family.</text>
</comment>
<accession>A0A3G4VIW0</accession>
<evidence type="ECO:0000313" key="3">
    <source>
        <dbReference type="EMBL" id="AYV24315.1"/>
    </source>
</evidence>
<dbReference type="RefSeq" id="WP_124941891.1">
    <property type="nucleotide sequence ID" value="NZ_CP033578.1"/>
</dbReference>
<proteinExistence type="inferred from homology"/>
<dbReference type="PANTHER" id="PTHR21198">
    <property type="entry name" value="GLUTAMATE RACEMASE"/>
    <property type="match status" value="1"/>
</dbReference>
<dbReference type="GO" id="GO:0047661">
    <property type="term" value="F:amino-acid racemase activity"/>
    <property type="evidence" value="ECO:0007669"/>
    <property type="project" value="InterPro"/>
</dbReference>
<dbReference type="Proteomes" id="UP000279760">
    <property type="component" value="Chromosome 2"/>
</dbReference>
<dbReference type="SUPFAM" id="SSF53681">
    <property type="entry name" value="Aspartate/glutamate racemase"/>
    <property type="match status" value="2"/>
</dbReference>
<dbReference type="AlphaFoldDB" id="A0A3G4VIW0"/>
<dbReference type="EMBL" id="CP033578">
    <property type="protein sequence ID" value="AYV24315.1"/>
    <property type="molecule type" value="Genomic_DNA"/>
</dbReference>
<evidence type="ECO:0000256" key="1">
    <source>
        <dbReference type="ARBA" id="ARBA00007847"/>
    </source>
</evidence>
<keyword evidence="2" id="KW-0413">Isomerase</keyword>
<name>A0A3G4VIW0_9VIBR</name>
<dbReference type="NCBIfam" id="TIGR00035">
    <property type="entry name" value="asp_race"/>
    <property type="match status" value="1"/>
</dbReference>
<dbReference type="Gene3D" id="3.40.50.1860">
    <property type="match status" value="2"/>
</dbReference>
<dbReference type="PANTHER" id="PTHR21198:SF7">
    <property type="entry name" value="ASPARTATE-GLUTAMATE RACEMASE FAMILY"/>
    <property type="match status" value="1"/>
</dbReference>
<evidence type="ECO:0000313" key="4">
    <source>
        <dbReference type="Proteomes" id="UP000279760"/>
    </source>
</evidence>
<protein>
    <submittedName>
        <fullName evidence="3">Aspartate/glutamate racemase family protein</fullName>
    </submittedName>
</protein>
<evidence type="ECO:0000256" key="2">
    <source>
        <dbReference type="ARBA" id="ARBA00023235"/>
    </source>
</evidence>
<reference evidence="3 4" key="1">
    <citation type="submission" date="2018-11" db="EMBL/GenBank/DDBJ databases">
        <title>Complete Genome Sequence of Vbrio mediterranei 117-T6: a Potential Pathogen Bacteria Isolated from the Conchocelis of Pyropia.</title>
        <authorList>
            <person name="Liu Q."/>
        </authorList>
    </citation>
    <scope>NUCLEOTIDE SEQUENCE [LARGE SCALE GENOMIC DNA]</scope>
    <source>
        <strain evidence="3 4">117-T6</strain>
    </source>
</reference>
<dbReference type="InterPro" id="IPR004380">
    <property type="entry name" value="Asp_race"/>
</dbReference>
<dbReference type="InterPro" id="IPR001920">
    <property type="entry name" value="Asp/Glu_race"/>
</dbReference>
<dbReference type="Pfam" id="PF01177">
    <property type="entry name" value="Asp_Glu_race"/>
    <property type="match status" value="1"/>
</dbReference>
<organism evidence="3 4">
    <name type="scientific">Vibrio mediterranei</name>
    <dbReference type="NCBI Taxonomy" id="689"/>
    <lineage>
        <taxon>Bacteria</taxon>
        <taxon>Pseudomonadati</taxon>
        <taxon>Pseudomonadota</taxon>
        <taxon>Gammaproteobacteria</taxon>
        <taxon>Vibrionales</taxon>
        <taxon>Vibrionaceae</taxon>
        <taxon>Vibrio</taxon>
    </lineage>
</organism>
<gene>
    <name evidence="3" type="ORF">ECB94_23960</name>
</gene>